<keyword evidence="1" id="KW-1133">Transmembrane helix</keyword>
<keyword evidence="3" id="KW-1185">Reference proteome</keyword>
<evidence type="ECO:0000313" key="2">
    <source>
        <dbReference type="EMBL" id="KAG6793838.1"/>
    </source>
</evidence>
<dbReference type="Proteomes" id="UP000886885">
    <property type="component" value="Chromosome 1A"/>
</dbReference>
<evidence type="ECO:0000313" key="3">
    <source>
        <dbReference type="Proteomes" id="UP000886885"/>
    </source>
</evidence>
<sequence>MLRFYLDNLEDDRPPRTRYFDVHDDDKVELLIRGRKCDAKVGAEMEDKMSTEMSAGMKEGMNSKMGIDIAVVLMLEFTWILMMIMT</sequence>
<reference evidence="2" key="1">
    <citation type="journal article" date="2020" name="bioRxiv">
        <title>Hybrid origin of Populus tomentosa Carr. identified through genome sequencing and phylogenomic analysis.</title>
        <authorList>
            <person name="An X."/>
            <person name="Gao K."/>
            <person name="Chen Z."/>
            <person name="Li J."/>
            <person name="Yang X."/>
            <person name="Yang X."/>
            <person name="Zhou J."/>
            <person name="Guo T."/>
            <person name="Zhao T."/>
            <person name="Huang S."/>
            <person name="Miao D."/>
            <person name="Khan W.U."/>
            <person name="Rao P."/>
            <person name="Ye M."/>
            <person name="Lei B."/>
            <person name="Liao W."/>
            <person name="Wang J."/>
            <person name="Ji L."/>
            <person name="Li Y."/>
            <person name="Guo B."/>
            <person name="Mustafa N.S."/>
            <person name="Li S."/>
            <person name="Yun Q."/>
            <person name="Keller S.R."/>
            <person name="Mao J."/>
            <person name="Zhang R."/>
            <person name="Strauss S.H."/>
        </authorList>
    </citation>
    <scope>NUCLEOTIDE SEQUENCE</scope>
    <source>
        <strain evidence="2">GM15</strain>
        <tissue evidence="2">Leaf</tissue>
    </source>
</reference>
<dbReference type="AlphaFoldDB" id="A0A8X8DKU1"/>
<gene>
    <name evidence="2" type="ORF">POTOM_003062</name>
</gene>
<name>A0A8X8DKU1_POPTO</name>
<feature type="transmembrane region" description="Helical" evidence="1">
    <location>
        <begin position="67"/>
        <end position="85"/>
    </location>
</feature>
<evidence type="ECO:0000256" key="1">
    <source>
        <dbReference type="SAM" id="Phobius"/>
    </source>
</evidence>
<protein>
    <submittedName>
        <fullName evidence="2">Uncharacterized protein</fullName>
    </submittedName>
</protein>
<organism evidence="2 3">
    <name type="scientific">Populus tomentosa</name>
    <name type="common">Chinese white poplar</name>
    <dbReference type="NCBI Taxonomy" id="118781"/>
    <lineage>
        <taxon>Eukaryota</taxon>
        <taxon>Viridiplantae</taxon>
        <taxon>Streptophyta</taxon>
        <taxon>Embryophyta</taxon>
        <taxon>Tracheophyta</taxon>
        <taxon>Spermatophyta</taxon>
        <taxon>Magnoliopsida</taxon>
        <taxon>eudicotyledons</taxon>
        <taxon>Gunneridae</taxon>
        <taxon>Pentapetalae</taxon>
        <taxon>rosids</taxon>
        <taxon>fabids</taxon>
        <taxon>Malpighiales</taxon>
        <taxon>Salicaceae</taxon>
        <taxon>Saliceae</taxon>
        <taxon>Populus</taxon>
    </lineage>
</organism>
<accession>A0A8X8DKU1</accession>
<comment type="caution">
    <text evidence="2">The sequence shown here is derived from an EMBL/GenBank/DDBJ whole genome shotgun (WGS) entry which is preliminary data.</text>
</comment>
<dbReference type="EMBL" id="JAAWWB010000001">
    <property type="protein sequence ID" value="KAG6793838.1"/>
    <property type="molecule type" value="Genomic_DNA"/>
</dbReference>
<keyword evidence="1" id="KW-0812">Transmembrane</keyword>
<keyword evidence="1" id="KW-0472">Membrane</keyword>
<proteinExistence type="predicted"/>